<dbReference type="RefSeq" id="WP_125423837.1">
    <property type="nucleotide sequence ID" value="NZ_RWIT01000015.1"/>
</dbReference>
<feature type="transmembrane region" description="Helical" evidence="1">
    <location>
        <begin position="81"/>
        <end position="101"/>
    </location>
</feature>
<gene>
    <name evidence="2" type="ORF">EI291_19035</name>
</gene>
<comment type="caution">
    <text evidence="2">The sequence shown here is derived from an EMBL/GenBank/DDBJ whole genome shotgun (WGS) entry which is preliminary data.</text>
</comment>
<keyword evidence="1" id="KW-0472">Membrane</keyword>
<accession>A0A428KFP2</accession>
<feature type="transmembrane region" description="Helical" evidence="1">
    <location>
        <begin position="9"/>
        <end position="29"/>
    </location>
</feature>
<evidence type="ECO:0000313" key="2">
    <source>
        <dbReference type="EMBL" id="RSK45208.1"/>
    </source>
</evidence>
<feature type="transmembrane region" description="Helical" evidence="1">
    <location>
        <begin position="107"/>
        <end position="126"/>
    </location>
</feature>
<organism evidence="2 3">
    <name type="scientific">Hymenobacter rigui</name>
    <dbReference type="NCBI Taxonomy" id="334424"/>
    <lineage>
        <taxon>Bacteria</taxon>
        <taxon>Pseudomonadati</taxon>
        <taxon>Bacteroidota</taxon>
        <taxon>Cytophagia</taxon>
        <taxon>Cytophagales</taxon>
        <taxon>Hymenobacteraceae</taxon>
        <taxon>Hymenobacter</taxon>
    </lineage>
</organism>
<evidence type="ECO:0000313" key="3">
    <source>
        <dbReference type="Proteomes" id="UP000273500"/>
    </source>
</evidence>
<keyword evidence="1" id="KW-0812">Transmembrane</keyword>
<keyword evidence="3" id="KW-1185">Reference proteome</keyword>
<protein>
    <recommendedName>
        <fullName evidence="4">DUF4345 domain-containing protein</fullName>
    </recommendedName>
</protein>
<keyword evidence="1" id="KW-1133">Transmembrane helix</keyword>
<name>A0A428KFP2_9BACT</name>
<evidence type="ECO:0008006" key="4">
    <source>
        <dbReference type="Google" id="ProtNLM"/>
    </source>
</evidence>
<sequence>MQPSLRKDYLIAASLYFVLLVLYLVPALYLFLPEPIGPARHANIPLSEVLGPVLLTVFMQFALAIALGLGIRAGKTWAKVVYALLLAYAGYVFARAFPFFLQHSAWTMTKEVVALALMLGVGFFLFRQQLTRRPAPAQAGTVGNEYNHVS</sequence>
<dbReference type="Proteomes" id="UP000273500">
    <property type="component" value="Unassembled WGS sequence"/>
</dbReference>
<evidence type="ECO:0000256" key="1">
    <source>
        <dbReference type="SAM" id="Phobius"/>
    </source>
</evidence>
<proteinExistence type="predicted"/>
<feature type="transmembrane region" description="Helical" evidence="1">
    <location>
        <begin position="49"/>
        <end position="69"/>
    </location>
</feature>
<dbReference type="EMBL" id="RWIT01000015">
    <property type="protein sequence ID" value="RSK45208.1"/>
    <property type="molecule type" value="Genomic_DNA"/>
</dbReference>
<dbReference type="AlphaFoldDB" id="A0A428KFP2"/>
<reference evidence="2 3" key="1">
    <citation type="submission" date="2018-12" db="EMBL/GenBank/DDBJ databases">
        <authorList>
            <person name="Feng G."/>
            <person name="Zhu H."/>
        </authorList>
    </citation>
    <scope>NUCLEOTIDE SEQUENCE [LARGE SCALE GENOMIC DNA]</scope>
    <source>
        <strain evidence="2 3">KCTC 12533</strain>
    </source>
</reference>